<comment type="caution">
    <text evidence="1">The sequence shown here is derived from an EMBL/GenBank/DDBJ whole genome shotgun (WGS) entry which is preliminary data.</text>
</comment>
<evidence type="ECO:0008006" key="3">
    <source>
        <dbReference type="Google" id="ProtNLM"/>
    </source>
</evidence>
<keyword evidence="2" id="KW-1185">Reference proteome</keyword>
<name>A0A5C6F4D0_9BACT</name>
<reference evidence="1 2" key="1">
    <citation type="submission" date="2019-02" db="EMBL/GenBank/DDBJ databases">
        <title>Deep-cultivation of Planctomycetes and their phenomic and genomic characterization uncovers novel biology.</title>
        <authorList>
            <person name="Wiegand S."/>
            <person name="Jogler M."/>
            <person name="Boedeker C."/>
            <person name="Pinto D."/>
            <person name="Vollmers J."/>
            <person name="Rivas-Marin E."/>
            <person name="Kohn T."/>
            <person name="Peeters S.H."/>
            <person name="Heuer A."/>
            <person name="Rast P."/>
            <person name="Oberbeckmann S."/>
            <person name="Bunk B."/>
            <person name="Jeske O."/>
            <person name="Meyerdierks A."/>
            <person name="Storesund J.E."/>
            <person name="Kallscheuer N."/>
            <person name="Luecker S."/>
            <person name="Lage O.M."/>
            <person name="Pohl T."/>
            <person name="Merkel B.J."/>
            <person name="Hornburger P."/>
            <person name="Mueller R.-W."/>
            <person name="Bruemmer F."/>
            <person name="Labrenz M."/>
            <person name="Spormann A.M."/>
            <person name="Op Den Camp H."/>
            <person name="Overmann J."/>
            <person name="Amann R."/>
            <person name="Jetten M.S.M."/>
            <person name="Mascher T."/>
            <person name="Medema M.H."/>
            <person name="Devos D.P."/>
            <person name="Kaster A.-K."/>
            <person name="Ovreas L."/>
            <person name="Rohde M."/>
            <person name="Galperin M.Y."/>
            <person name="Jogler C."/>
        </authorList>
    </citation>
    <scope>NUCLEOTIDE SEQUENCE [LARGE SCALE GENOMIC DNA]</scope>
    <source>
        <strain evidence="1 2">Poly59</strain>
    </source>
</reference>
<dbReference type="Gene3D" id="1.25.40.10">
    <property type="entry name" value="Tetratricopeptide repeat domain"/>
    <property type="match status" value="1"/>
</dbReference>
<dbReference type="AlphaFoldDB" id="A0A5C6F4D0"/>
<dbReference type="OrthoDB" id="212511at2"/>
<accession>A0A5C6F4D0</accession>
<dbReference type="EMBL" id="SJPX01000002">
    <property type="protein sequence ID" value="TWU55374.1"/>
    <property type="molecule type" value="Genomic_DNA"/>
</dbReference>
<sequence>MVAFPRLVLPVVAATLITVLGGCSDDADAIRRIRSQRQAKMQSQTQQDHIGETFSLLNRLVDLNPDEAERQIAYHLNRWSEDRDEVKADDISELLRTISDVLPPEAVQQRIDRKNFTRDDTDHLRDSYLFKKISDWVNRESSDDPVLTDWLTEQEKKSSEAALQIRTAARLFDWTVRNIAYEAKIPVVPAPPAPPMSMGMTFQGAGYRQTDYETVWRGTGDALQRAGVFTQLCRQSGLTAFVLAIPSTDDGSLDPWCVGVLIDKEIYLFEPELGVFIPGPGQVGVATLSDARKDASVLRRLNVPGFFDYPYAKDDIQQTVALLNVVPEAISPRMKELQSGLAGDRRMVTYVDAPSLAKQIDSISGISGVRLWNVPLLAEAYRTDMETAASRDPVFQFWYQSRWAILEADIDTSRQLAVARWNHLLGKFDNDESDDSKGARVLYLAMRAPEFEIADLRIDVNLQIAYGIRRERGTESEVYDRQVQQVQAMMRQGKRSATYWISLIQYDDQRYETAETWFAKRVLDENQPSLWIPAARYNLARTQELLGNLDSAVELYKTVGSPQEHGNRIRARLIQKQTD</sequence>
<gene>
    <name evidence="1" type="ORF">Poly59_16720</name>
</gene>
<proteinExistence type="predicted"/>
<evidence type="ECO:0000313" key="2">
    <source>
        <dbReference type="Proteomes" id="UP000317977"/>
    </source>
</evidence>
<evidence type="ECO:0000313" key="1">
    <source>
        <dbReference type="EMBL" id="TWU55374.1"/>
    </source>
</evidence>
<protein>
    <recommendedName>
        <fullName evidence="3">Tetratricopeptide repeat protein</fullName>
    </recommendedName>
</protein>
<dbReference type="RefSeq" id="WP_146533572.1">
    <property type="nucleotide sequence ID" value="NZ_SJPX01000002.1"/>
</dbReference>
<organism evidence="1 2">
    <name type="scientific">Rubripirellula reticaptiva</name>
    <dbReference type="NCBI Taxonomy" id="2528013"/>
    <lineage>
        <taxon>Bacteria</taxon>
        <taxon>Pseudomonadati</taxon>
        <taxon>Planctomycetota</taxon>
        <taxon>Planctomycetia</taxon>
        <taxon>Pirellulales</taxon>
        <taxon>Pirellulaceae</taxon>
        <taxon>Rubripirellula</taxon>
    </lineage>
</organism>
<dbReference type="InterPro" id="IPR011990">
    <property type="entry name" value="TPR-like_helical_dom_sf"/>
</dbReference>
<dbReference type="PROSITE" id="PS51257">
    <property type="entry name" value="PROKAR_LIPOPROTEIN"/>
    <property type="match status" value="1"/>
</dbReference>
<dbReference type="Proteomes" id="UP000317977">
    <property type="component" value="Unassembled WGS sequence"/>
</dbReference>